<feature type="transmembrane region" description="Helical" evidence="2">
    <location>
        <begin position="131"/>
        <end position="151"/>
    </location>
</feature>
<feature type="transmembrane region" description="Helical" evidence="2">
    <location>
        <begin position="102"/>
        <end position="124"/>
    </location>
</feature>
<sequence>MQSSNPFMKSLTKSTTESQRAQAMAHQQGGYGQTGYAQPGYAQDPYATQQAYQQSPNYGAPQKAADRPMTVDDVVTKTGITLAVIVVFAAITMVIGGSNPSLAMGLTFIGAIGGFIAVMVSAFGRKYDSPIVTLVYAVFEGLFVGGFSWLLSGMAVGDSDAGAMIFQAILGTVGVFIGMLVVYKTGAIRVTPKFNKIMIGALIGVVVLALGNLVFSLFSGDAGLLRDGGPIAIIFSLVCIVLAALSFLTDFDQADQLIRAGAPSKMAWGVALGLAVTLVWLYTEILRLLSYFMRD</sequence>
<keyword evidence="4" id="KW-1185">Reference proteome</keyword>
<dbReference type="InterPro" id="IPR010539">
    <property type="entry name" value="BaxI_1-like"/>
</dbReference>
<proteinExistence type="predicted"/>
<feature type="transmembrane region" description="Helical" evidence="2">
    <location>
        <begin position="74"/>
        <end position="96"/>
    </location>
</feature>
<name>S4XDJ9_9CORY</name>
<dbReference type="STRING" id="1200352.A606_07910"/>
<keyword evidence="2" id="KW-0472">Membrane</keyword>
<evidence type="ECO:0000256" key="1">
    <source>
        <dbReference type="SAM" id="MobiDB-lite"/>
    </source>
</evidence>
<dbReference type="OrthoDB" id="116480at2"/>
<gene>
    <name evidence="3" type="ORF">A606_07910</name>
</gene>
<dbReference type="EMBL" id="CP003696">
    <property type="protein sequence ID" value="AGP31227.1"/>
    <property type="molecule type" value="Genomic_DNA"/>
</dbReference>
<keyword evidence="2" id="KW-0812">Transmembrane</keyword>
<organism evidence="3 4">
    <name type="scientific">Corynebacterium terpenotabidum Y-11</name>
    <dbReference type="NCBI Taxonomy" id="1200352"/>
    <lineage>
        <taxon>Bacteria</taxon>
        <taxon>Bacillati</taxon>
        <taxon>Actinomycetota</taxon>
        <taxon>Actinomycetes</taxon>
        <taxon>Mycobacteriales</taxon>
        <taxon>Corynebacteriaceae</taxon>
        <taxon>Corynebacterium</taxon>
    </lineage>
</organism>
<dbReference type="Proteomes" id="UP000014809">
    <property type="component" value="Chromosome"/>
</dbReference>
<dbReference type="AlphaFoldDB" id="S4XDJ9"/>
<feature type="region of interest" description="Disordered" evidence="1">
    <location>
        <begin position="1"/>
        <end position="37"/>
    </location>
</feature>
<evidence type="ECO:0000313" key="4">
    <source>
        <dbReference type="Proteomes" id="UP000014809"/>
    </source>
</evidence>
<dbReference type="eggNOG" id="COG4760">
    <property type="taxonomic scope" value="Bacteria"/>
</dbReference>
<feature type="compositionally biased region" description="Polar residues" evidence="1">
    <location>
        <begin position="1"/>
        <end position="21"/>
    </location>
</feature>
<dbReference type="PANTHER" id="PTHR41282">
    <property type="entry name" value="CONSERVED TRANSMEMBRANE PROTEIN-RELATED"/>
    <property type="match status" value="1"/>
</dbReference>
<dbReference type="RefSeq" id="WP_020441587.1">
    <property type="nucleotide sequence ID" value="NC_021663.1"/>
</dbReference>
<dbReference type="PATRIC" id="fig|1200352.3.peg.1609"/>
<accession>S4XDJ9</accession>
<feature type="transmembrane region" description="Helical" evidence="2">
    <location>
        <begin position="268"/>
        <end position="289"/>
    </location>
</feature>
<feature type="transmembrane region" description="Helical" evidence="2">
    <location>
        <begin position="163"/>
        <end position="185"/>
    </location>
</feature>
<dbReference type="KEGG" id="cter:A606_07910"/>
<reference evidence="3 4" key="1">
    <citation type="submission" date="2012-06" db="EMBL/GenBank/DDBJ databases">
        <title>Complete genome sequence of Corynebacterium terpenotabidum Y-11 (=DSM 44721).</title>
        <authorList>
            <person name="Ruckert C."/>
            <person name="Albersmeier A."/>
            <person name="Al-Dilaimi A."/>
            <person name="Szczepanowski R."/>
            <person name="Kalinowski J."/>
        </authorList>
    </citation>
    <scope>NUCLEOTIDE SEQUENCE [LARGE SCALE GENOMIC DNA]</scope>
    <source>
        <strain evidence="3 4">Y-11</strain>
    </source>
</reference>
<keyword evidence="2" id="KW-1133">Transmembrane helix</keyword>
<feature type="transmembrane region" description="Helical" evidence="2">
    <location>
        <begin position="230"/>
        <end position="248"/>
    </location>
</feature>
<evidence type="ECO:0008006" key="5">
    <source>
        <dbReference type="Google" id="ProtNLM"/>
    </source>
</evidence>
<dbReference type="PIRSF" id="PIRSF009160">
    <property type="entry name" value="UCP009160"/>
    <property type="match status" value="1"/>
</dbReference>
<evidence type="ECO:0000256" key="2">
    <source>
        <dbReference type="SAM" id="Phobius"/>
    </source>
</evidence>
<dbReference type="Pfam" id="PF12811">
    <property type="entry name" value="BaxI_1"/>
    <property type="match status" value="1"/>
</dbReference>
<evidence type="ECO:0000313" key="3">
    <source>
        <dbReference type="EMBL" id="AGP31227.1"/>
    </source>
</evidence>
<feature type="transmembrane region" description="Helical" evidence="2">
    <location>
        <begin position="197"/>
        <end position="218"/>
    </location>
</feature>
<dbReference type="PANTHER" id="PTHR41282:SF1">
    <property type="entry name" value="CONSERVED TRANSMEMBRANE PROTEIN-RELATED"/>
    <property type="match status" value="1"/>
</dbReference>
<dbReference type="HOGENOM" id="CLU_074030_0_0_11"/>
<protein>
    <recommendedName>
        <fullName evidence="5">Transmembrane protein</fullName>
    </recommendedName>
</protein>